<dbReference type="InterPro" id="IPR036761">
    <property type="entry name" value="TTHA0802/YceI-like_sf"/>
</dbReference>
<reference evidence="3 4" key="1">
    <citation type="submission" date="2019-12" db="EMBL/GenBank/DDBJ databases">
        <authorList>
            <person name="Kim Y.S."/>
        </authorList>
    </citation>
    <scope>NUCLEOTIDE SEQUENCE [LARGE SCALE GENOMIC DNA]</scope>
    <source>
        <strain evidence="3 4">GA093</strain>
    </source>
</reference>
<keyword evidence="4" id="KW-1185">Reference proteome</keyword>
<protein>
    <submittedName>
        <fullName evidence="3">YceI family protein</fullName>
    </submittedName>
</protein>
<dbReference type="InterPro" id="IPR007372">
    <property type="entry name" value="Lipid/polyisoprenoid-bd_YceI"/>
</dbReference>
<evidence type="ECO:0000256" key="1">
    <source>
        <dbReference type="SAM" id="SignalP"/>
    </source>
</evidence>
<keyword evidence="1" id="KW-0732">Signal</keyword>
<dbReference type="Gene3D" id="2.40.128.110">
    <property type="entry name" value="Lipid/polyisoprenoid-binding, YceI-like"/>
    <property type="match status" value="1"/>
</dbReference>
<proteinExistence type="predicted"/>
<dbReference type="AlphaFoldDB" id="A0A6I4NWD4"/>
<name>A0A6I4NWD4_9FLAO</name>
<dbReference type="Pfam" id="PF04264">
    <property type="entry name" value="YceI"/>
    <property type="match status" value="1"/>
</dbReference>
<organism evidence="3 4">
    <name type="scientific">Flavobacterium hydrocarbonoxydans</name>
    <dbReference type="NCBI Taxonomy" id="2683249"/>
    <lineage>
        <taxon>Bacteria</taxon>
        <taxon>Pseudomonadati</taxon>
        <taxon>Bacteroidota</taxon>
        <taxon>Flavobacteriia</taxon>
        <taxon>Flavobacteriales</taxon>
        <taxon>Flavobacteriaceae</taxon>
        <taxon>Flavobacterium</taxon>
    </lineage>
</organism>
<dbReference type="Proteomes" id="UP000471501">
    <property type="component" value="Unassembled WGS sequence"/>
</dbReference>
<feature type="domain" description="Lipid/polyisoprenoid-binding YceI-like" evidence="2">
    <location>
        <begin position="55"/>
        <end position="175"/>
    </location>
</feature>
<evidence type="ECO:0000259" key="2">
    <source>
        <dbReference type="Pfam" id="PF04264"/>
    </source>
</evidence>
<comment type="caution">
    <text evidence="3">The sequence shown here is derived from an EMBL/GenBank/DDBJ whole genome shotgun (WGS) entry which is preliminary data.</text>
</comment>
<gene>
    <name evidence="3" type="ORF">GON26_20730</name>
</gene>
<feature type="signal peptide" evidence="1">
    <location>
        <begin position="1"/>
        <end position="18"/>
    </location>
</feature>
<feature type="chain" id="PRO_5026307760" evidence="1">
    <location>
        <begin position="19"/>
        <end position="194"/>
    </location>
</feature>
<sequence>MKRFTLLILLFTAFSILAQDKFRTSTAIVNFEASVPLFEEIKAVNKLGTIVIETKTSEFVCVLFIKDFTFKLDLMKQHFNENYLESDRYPKAVFKGRITKFDVNEITDLEKEYQIKGKLYLHGKSKNIEVKAFMKKVSEGIQITSDFPIIISDFDIEVPYTIAGKIAKTVNTELTAVVECDGCDTKQIVVVDTN</sequence>
<dbReference type="RefSeq" id="WP_160376682.1">
    <property type="nucleotide sequence ID" value="NZ_WSTB01000019.1"/>
</dbReference>
<accession>A0A6I4NWD4</accession>
<evidence type="ECO:0000313" key="3">
    <source>
        <dbReference type="EMBL" id="MWB96795.1"/>
    </source>
</evidence>
<dbReference type="SUPFAM" id="SSF101874">
    <property type="entry name" value="YceI-like"/>
    <property type="match status" value="1"/>
</dbReference>
<evidence type="ECO:0000313" key="4">
    <source>
        <dbReference type="Proteomes" id="UP000471501"/>
    </source>
</evidence>
<dbReference type="EMBL" id="WSTB01000019">
    <property type="protein sequence ID" value="MWB96795.1"/>
    <property type="molecule type" value="Genomic_DNA"/>
</dbReference>